<proteinExistence type="predicted"/>
<evidence type="ECO:0000313" key="1">
    <source>
        <dbReference type="EMBL" id="MCM2562311.1"/>
    </source>
</evidence>
<accession>A0ACC5ZX31</accession>
<comment type="caution">
    <text evidence="1">The sequence shown here is derived from an EMBL/GenBank/DDBJ whole genome shotgun (WGS) entry which is preliminary data.</text>
</comment>
<dbReference type="Proteomes" id="UP001203036">
    <property type="component" value="Unassembled WGS sequence"/>
</dbReference>
<reference evidence="1" key="1">
    <citation type="submission" date="2022-06" db="EMBL/GenBank/DDBJ databases">
        <title>Lutimaribacter sp. EGI FJ00013, a novel bacterium isolated from a salt lake sediment enrichment.</title>
        <authorList>
            <person name="Gao L."/>
            <person name="Fang B.-Z."/>
            <person name="Li W.-J."/>
        </authorList>
    </citation>
    <scope>NUCLEOTIDE SEQUENCE</scope>
    <source>
        <strain evidence="1">EGI FJ00013</strain>
    </source>
</reference>
<organism evidence="1 2">
    <name type="scientific">Lutimaribacter degradans</name>
    <dbReference type="NCBI Taxonomy" id="2945989"/>
    <lineage>
        <taxon>Bacteria</taxon>
        <taxon>Pseudomonadati</taxon>
        <taxon>Pseudomonadota</taxon>
        <taxon>Alphaproteobacteria</taxon>
        <taxon>Rhodobacterales</taxon>
        <taxon>Roseobacteraceae</taxon>
        <taxon>Lutimaribacter</taxon>
    </lineage>
</organism>
<sequence length="374" mass="40677">MFLAQAQAFAMPDAQQAGDGVVAIEPAVSAAPVPESTPGVATLSIGPAEMVQQLTGPVSANETDRWNVHGTDLGHMIRHKGALYMVFGDTYGADGSAWRSSTMARISDQGGTFDFAQMISDPDGNAKELIRSAKIPGIEWTVIPTNGISLGERMVLHYMSVRMWTSDGRWLVSESGLAYSDDDGHSWNRSPTAVWPNGSGFEQVAFVDQGELIYSFGIPAGRFGGVRLRRVARDALFDPAAYRYWDGSGWVSDHHAAATVVPAPAGELSVAWSETHHRWLMMYLDESMAAIVLRTAPDLVGPWSAAQTVAHAGDYPGLYAPYIVPGEALDTDVRFTMSRWKPLYNVFLMRAPLSLDAPVITAIEDDAETEIRRE</sequence>
<keyword evidence="2" id="KW-1185">Reference proteome</keyword>
<protein>
    <submittedName>
        <fullName evidence="1">DUF4185 domain-containing protein</fullName>
    </submittedName>
</protein>
<gene>
    <name evidence="1" type="ORF">M8744_09145</name>
</gene>
<dbReference type="EMBL" id="JAMQGO010000005">
    <property type="protein sequence ID" value="MCM2562311.1"/>
    <property type="molecule type" value="Genomic_DNA"/>
</dbReference>
<evidence type="ECO:0000313" key="2">
    <source>
        <dbReference type="Proteomes" id="UP001203036"/>
    </source>
</evidence>
<name>A0ACC5ZX31_9RHOB</name>